<organism evidence="2 3">
    <name type="scientific">Bacillus pseudomycoides</name>
    <dbReference type="NCBI Taxonomy" id="64104"/>
    <lineage>
        <taxon>Bacteria</taxon>
        <taxon>Bacillati</taxon>
        <taxon>Bacillota</taxon>
        <taxon>Bacilli</taxon>
        <taxon>Bacillales</taxon>
        <taxon>Bacillaceae</taxon>
        <taxon>Bacillus</taxon>
        <taxon>Bacillus cereus group</taxon>
    </lineage>
</organism>
<dbReference type="PANTHER" id="PTHR43798">
    <property type="entry name" value="MONOACYLGLYCEROL LIPASE"/>
    <property type="match status" value="1"/>
</dbReference>
<reference evidence="2 3" key="1">
    <citation type="submission" date="2017-09" db="EMBL/GenBank/DDBJ databases">
        <title>Large-scale bioinformatics analysis of Bacillus genomes uncovers conserved roles of natural products in bacterial physiology.</title>
        <authorList>
            <consortium name="Agbiome Team Llc"/>
            <person name="Bleich R.M."/>
            <person name="Grubbs K.J."/>
            <person name="Santa Maria K.C."/>
            <person name="Allen S.E."/>
            <person name="Farag S."/>
            <person name="Shank E.A."/>
            <person name="Bowers A."/>
        </authorList>
    </citation>
    <scope>NUCLEOTIDE SEQUENCE [LARGE SCALE GENOMIC DNA]</scope>
    <source>
        <strain evidence="2 3">AFS009893</strain>
    </source>
</reference>
<keyword evidence="2" id="KW-0378">Hydrolase</keyword>
<dbReference type="PANTHER" id="PTHR43798:SF28">
    <property type="entry name" value="AB HYDROLASE-1 DOMAIN-CONTAINING PROTEIN"/>
    <property type="match status" value="1"/>
</dbReference>
<evidence type="ECO:0000259" key="1">
    <source>
        <dbReference type="Pfam" id="PF00561"/>
    </source>
</evidence>
<dbReference type="AlphaFoldDB" id="A0A2A8C8Z7"/>
<dbReference type="Pfam" id="PF00561">
    <property type="entry name" value="Abhydrolase_1"/>
    <property type="match status" value="2"/>
</dbReference>
<evidence type="ECO:0000313" key="2">
    <source>
        <dbReference type="EMBL" id="PEM71254.1"/>
    </source>
</evidence>
<evidence type="ECO:0000313" key="3">
    <source>
        <dbReference type="Proteomes" id="UP000219775"/>
    </source>
</evidence>
<dbReference type="Proteomes" id="UP000219775">
    <property type="component" value="Unassembled WGS sequence"/>
</dbReference>
<dbReference type="InterPro" id="IPR050266">
    <property type="entry name" value="AB_hydrolase_sf"/>
</dbReference>
<dbReference type="GO" id="GO:0016020">
    <property type="term" value="C:membrane"/>
    <property type="evidence" value="ECO:0007669"/>
    <property type="project" value="TreeGrafter"/>
</dbReference>
<dbReference type="EMBL" id="NUDP01000024">
    <property type="protein sequence ID" value="PEM71254.1"/>
    <property type="molecule type" value="Genomic_DNA"/>
</dbReference>
<sequence length="305" mass="34807">MVHSNRKETVNLKQLKFYIISGLALVLLMVCNIVEKPTAKVEEVKNTVATKLNTKEKMAEIDGQTIYFKQIGEGKSPLLMLHGFGGSSDGFGDIYPELAKDHTIIAVDILGFGRSSKPMDFQYSFPAQANIYYKLMKKLGYDKFALLGHSMGGEISLNLTYLYPEAITHLILADSTGIESFQQKEGFQKPNLSVDLNTVSTITDYDKTVVKNRRDDKEHYSELTKMRERRIAMDADEAKVPTLIIWGRNDKSVPWKNGETYHQLFKNSTFHIIEKGYHAPFRQEPEEFMKYVQAFFEKHAVSINE</sequence>
<accession>A0A2A8C8Z7</accession>
<dbReference type="InterPro" id="IPR000073">
    <property type="entry name" value="AB_hydrolase_1"/>
</dbReference>
<comment type="caution">
    <text evidence="2">The sequence shown here is derived from an EMBL/GenBank/DDBJ whole genome shotgun (WGS) entry which is preliminary data.</text>
</comment>
<feature type="domain" description="AB hydrolase-1" evidence="1">
    <location>
        <begin position="77"/>
        <end position="182"/>
    </location>
</feature>
<dbReference type="PRINTS" id="PR00111">
    <property type="entry name" value="ABHYDROLASE"/>
</dbReference>
<dbReference type="InterPro" id="IPR029058">
    <property type="entry name" value="AB_hydrolase_fold"/>
</dbReference>
<proteinExistence type="predicted"/>
<name>A0A2A8C8Z7_9BACI</name>
<dbReference type="Gene3D" id="3.40.50.1820">
    <property type="entry name" value="alpha/beta hydrolase"/>
    <property type="match status" value="1"/>
</dbReference>
<feature type="domain" description="AB hydrolase-1" evidence="1">
    <location>
        <begin position="226"/>
        <end position="282"/>
    </location>
</feature>
<dbReference type="SUPFAM" id="SSF53474">
    <property type="entry name" value="alpha/beta-Hydrolases"/>
    <property type="match status" value="1"/>
</dbReference>
<gene>
    <name evidence="2" type="ORF">CN613_05865</name>
</gene>
<protein>
    <submittedName>
        <fullName evidence="2">Alpha/beta hydrolase</fullName>
    </submittedName>
</protein>
<dbReference type="GO" id="GO:0016787">
    <property type="term" value="F:hydrolase activity"/>
    <property type="evidence" value="ECO:0007669"/>
    <property type="project" value="UniProtKB-KW"/>
</dbReference>